<sequence>MADRNLELALRMRADLQQARRQIGAVERELGGMTQGGDRAQRSMRKLGREADRTQRRIKGVSDAAGTLRNALAAVGAGLVLRAFVRATDTYTNLESQIRLVTDSQAELNEVQRETYELANETRQRLGATVNLYARLARATEELNLSNDQLLTLTRAINQSFIVSGASATEAEASILQLSQGIASGTLRGEELNSVLENSPRLARALAEGLGVTIGELRKLGEEGRLTGETVTRALLSTADGIERDFQDMQRTVGQALTQLRNDLIQTFGPSETQGFVDAIDELRDIITDPQFAQSMVTLGTAVADLAGYLGQATTNGVEFTKWLSEEAASRLHGVAADDLPRLNARVQEIRKMLDTPSRSLVGQGQRLRLFGPTGLIEYWDDEELQSELGRLQGQIADYWARVGGGPGTDTPGAPPSPAGDDDDDGSNKPIIPGGGSGTSEAQKAMERALSTLTNLDSGLQQQIATFGEGEAAVLKYRLTVGDLADDVARLGVEGETLAASIVRQAEEVQALAEAEERRAEAERERQQAQQQAEEDLQRILDQADPARSLERQLALIERLKAEFPEYAAALEHAAEQVRGRIAEMNQGLISAQAINAEFAYGAADALGNFASDIAQGKDAIDSLGDTFAQFAADFLRQIAQMIIQQAIFNALQNSSGGGIGGAIAGALQFHGGGVVGQGGTPRDLFGTAPRYHTGGIAGLAPDEVPAILRKGEEVLTSNDPRHRDNQRGASGEPPVVHNYNMFDAGEMTSAGLATPAGEAAIYNHVSRNRSKYQALFGSNRR</sequence>
<evidence type="ECO:0000313" key="4">
    <source>
        <dbReference type="Proteomes" id="UP000518892"/>
    </source>
</evidence>
<evidence type="ECO:0000259" key="2">
    <source>
        <dbReference type="Pfam" id="PF20155"/>
    </source>
</evidence>
<dbReference type="RefSeq" id="WP_183384179.1">
    <property type="nucleotide sequence ID" value="NZ_JACHXR010000007.1"/>
</dbReference>
<dbReference type="AlphaFoldDB" id="A0A7W5HLM7"/>
<keyword evidence="4" id="KW-1185">Reference proteome</keyword>
<protein>
    <submittedName>
        <fullName evidence="3">Tape measure domain-containing protein</fullName>
    </submittedName>
</protein>
<dbReference type="Proteomes" id="UP000518892">
    <property type="component" value="Unassembled WGS sequence"/>
</dbReference>
<feature type="region of interest" description="Disordered" evidence="1">
    <location>
        <begin position="515"/>
        <end position="536"/>
    </location>
</feature>
<reference evidence="3 4" key="1">
    <citation type="submission" date="2020-08" db="EMBL/GenBank/DDBJ databases">
        <title>Genomic Encyclopedia of Type Strains, Phase III (KMG-III): the genomes of soil and plant-associated and newly described type strains.</title>
        <authorList>
            <person name="Whitman W."/>
        </authorList>
    </citation>
    <scope>NUCLEOTIDE SEQUENCE [LARGE SCALE GENOMIC DNA]</scope>
    <source>
        <strain evidence="3 4">CECT 7744</strain>
    </source>
</reference>
<feature type="compositionally biased region" description="Basic and acidic residues" evidence="1">
    <location>
        <begin position="714"/>
        <end position="727"/>
    </location>
</feature>
<feature type="compositionally biased region" description="Basic and acidic residues" evidence="1">
    <location>
        <begin position="515"/>
        <end position="527"/>
    </location>
</feature>
<evidence type="ECO:0000256" key="1">
    <source>
        <dbReference type="SAM" id="MobiDB-lite"/>
    </source>
</evidence>
<feature type="region of interest" description="Disordered" evidence="1">
    <location>
        <begin position="33"/>
        <end position="53"/>
    </location>
</feature>
<dbReference type="InterPro" id="IPR013491">
    <property type="entry name" value="Tape_meas_N"/>
</dbReference>
<dbReference type="NCBIfam" id="TIGR02675">
    <property type="entry name" value="tape_meas_nterm"/>
    <property type="match status" value="1"/>
</dbReference>
<dbReference type="EMBL" id="JACHXR010000007">
    <property type="protein sequence ID" value="MBB3231702.1"/>
    <property type="molecule type" value="Genomic_DNA"/>
</dbReference>
<evidence type="ECO:0000313" key="3">
    <source>
        <dbReference type="EMBL" id="MBB3231702.1"/>
    </source>
</evidence>
<proteinExistence type="predicted"/>
<comment type="caution">
    <text evidence="3">The sequence shown here is derived from an EMBL/GenBank/DDBJ whole genome shotgun (WGS) entry which is preliminary data.</text>
</comment>
<feature type="region of interest" description="Disordered" evidence="1">
    <location>
        <begin position="714"/>
        <end position="736"/>
    </location>
</feature>
<name>A0A7W5HLM7_9GAMM</name>
<accession>A0A7W5HLM7</accession>
<dbReference type="Pfam" id="PF20155">
    <property type="entry name" value="TMP_3"/>
    <property type="match status" value="1"/>
</dbReference>
<feature type="region of interest" description="Disordered" evidence="1">
    <location>
        <begin position="401"/>
        <end position="444"/>
    </location>
</feature>
<feature type="domain" description="Tape measure protein N-terminal" evidence="2">
    <location>
        <begin position="83"/>
        <end position="269"/>
    </location>
</feature>
<organism evidence="3 4">
    <name type="scientific">Halomonas stenophila</name>
    <dbReference type="NCBI Taxonomy" id="795312"/>
    <lineage>
        <taxon>Bacteria</taxon>
        <taxon>Pseudomonadati</taxon>
        <taxon>Pseudomonadota</taxon>
        <taxon>Gammaproteobacteria</taxon>
        <taxon>Oceanospirillales</taxon>
        <taxon>Halomonadaceae</taxon>
        <taxon>Halomonas</taxon>
    </lineage>
</organism>
<gene>
    <name evidence="3" type="ORF">FHR97_002561</name>
</gene>